<dbReference type="SUPFAM" id="SSF52047">
    <property type="entry name" value="RNI-like"/>
    <property type="match status" value="1"/>
</dbReference>
<dbReference type="Proteomes" id="UP000256645">
    <property type="component" value="Unassembled WGS sequence"/>
</dbReference>
<protein>
    <recommendedName>
        <fullName evidence="4">F-box domain-containing protein</fullName>
    </recommendedName>
</protein>
<feature type="region of interest" description="Disordered" evidence="1">
    <location>
        <begin position="601"/>
        <end position="629"/>
    </location>
</feature>
<feature type="region of interest" description="Disordered" evidence="1">
    <location>
        <begin position="549"/>
        <end position="577"/>
    </location>
</feature>
<name>A0A3D8SRX7_9HELO</name>
<organism evidence="2 3">
    <name type="scientific">Coleophoma cylindrospora</name>
    <dbReference type="NCBI Taxonomy" id="1849047"/>
    <lineage>
        <taxon>Eukaryota</taxon>
        <taxon>Fungi</taxon>
        <taxon>Dikarya</taxon>
        <taxon>Ascomycota</taxon>
        <taxon>Pezizomycotina</taxon>
        <taxon>Leotiomycetes</taxon>
        <taxon>Helotiales</taxon>
        <taxon>Dermateaceae</taxon>
        <taxon>Coleophoma</taxon>
    </lineage>
</organism>
<feature type="compositionally biased region" description="Polar residues" evidence="1">
    <location>
        <begin position="86"/>
        <end position="98"/>
    </location>
</feature>
<comment type="caution">
    <text evidence="2">The sequence shown here is derived from an EMBL/GenBank/DDBJ whole genome shotgun (WGS) entry which is preliminary data.</text>
</comment>
<evidence type="ECO:0008006" key="4">
    <source>
        <dbReference type="Google" id="ProtNLM"/>
    </source>
</evidence>
<dbReference type="Gene3D" id="3.80.10.10">
    <property type="entry name" value="Ribonuclease Inhibitor"/>
    <property type="match status" value="1"/>
</dbReference>
<dbReference type="AlphaFoldDB" id="A0A3D8SRX7"/>
<feature type="compositionally biased region" description="Low complexity" evidence="1">
    <location>
        <begin position="48"/>
        <end position="60"/>
    </location>
</feature>
<feature type="compositionally biased region" description="Low complexity" evidence="1">
    <location>
        <begin position="74"/>
        <end position="85"/>
    </location>
</feature>
<dbReference type="STRING" id="1849047.A0A3D8SRX7"/>
<evidence type="ECO:0000256" key="1">
    <source>
        <dbReference type="SAM" id="MobiDB-lite"/>
    </source>
</evidence>
<dbReference type="OrthoDB" id="3210378at2759"/>
<feature type="region of interest" description="Disordered" evidence="1">
    <location>
        <begin position="44"/>
        <end position="116"/>
    </location>
</feature>
<keyword evidence="3" id="KW-1185">Reference proteome</keyword>
<dbReference type="EMBL" id="PDLM01000001">
    <property type="protein sequence ID" value="RDW89055.1"/>
    <property type="molecule type" value="Genomic_DNA"/>
</dbReference>
<proteinExistence type="predicted"/>
<evidence type="ECO:0000313" key="2">
    <source>
        <dbReference type="EMBL" id="RDW89055.1"/>
    </source>
</evidence>
<feature type="region of interest" description="Disordered" evidence="1">
    <location>
        <begin position="1"/>
        <end position="30"/>
    </location>
</feature>
<sequence length="737" mass="81562">MESPRPRPIARPGSAGSISSGRFSYESRAKSPLSIISSVDSFETGRTSLESQASSNSSLARRGPTPVYAHGNGAPNRAPMAPMPMSSKNGPKFESTSLPPTPSRLGPQKGAVSKTGGGLAGVRYLRTLTPGEGFKKLPKEILLVILQELRRSHVEAGSLSCATCWMRDCCNLALSCKKWWRATRNILYEDIQLIGCDSIMHTKKKFKMKYGTRLTLLRRTIREQPDLADCVKTLKVPSMPEAAKTKKEREDYLDLVASVIMSCPNLERLPGFYPAYTHEFSRFVHAISTRTKLLEQVWVIDPSPFQRQHRYTLSEDSRNLYPTLIPGLLLPEQCVEFLDYHSNWDNLQTLFLHCNPGGTLDSALLMDIFASLPSLQHLNVSSFPAPAFTDDTLLSLPPLKSLRLDSVPGISASGLSTYASLPTSNTLASLTLISIPVLSLPALARLFSRLASLTAFTISQAPAPSLPMGEEIFMHPYLASSTLQSLHWEITNPLSEQATDILSKSIQFNGFPSLKTLRTPADYTGSFQALCKPRDKIELPGDRYRNIHQHLPSSQSLPNLPSPSPTKGSFFGSANNSQASFSMPPSPAYVTSPTKSVFSFNEKEEEALSSSGGRSLAQARRQAQSRIEGADKHPQFHIIVWDDDNQFVERFAVGSFVGQVQSKIWYSLKPDIEGMDEAIVRMNTLLDGGEEVAMRDGCTGNWNLDVDKSAKGRNMGKEKWWHTERGRWKEVGLEKFF</sequence>
<gene>
    <name evidence="2" type="ORF">BP6252_01087</name>
</gene>
<evidence type="ECO:0000313" key="3">
    <source>
        <dbReference type="Proteomes" id="UP000256645"/>
    </source>
</evidence>
<reference evidence="2 3" key="1">
    <citation type="journal article" date="2018" name="IMA Fungus">
        <title>IMA Genome-F 9: Draft genome sequence of Annulohypoxylon stygium, Aspergillus mulundensis, Berkeleyomyces basicola (syn. Thielaviopsis basicola), Ceratocystis smalleyi, two Cercospora beticola strains, Coleophoma cylindrospora, Fusarium fracticaudum, Phialophora cf. hyalina, and Morchella septimelata.</title>
        <authorList>
            <person name="Wingfield B.D."/>
            <person name="Bills G.F."/>
            <person name="Dong Y."/>
            <person name="Huang W."/>
            <person name="Nel W.J."/>
            <person name="Swalarsk-Parry B.S."/>
            <person name="Vaghefi N."/>
            <person name="Wilken P.M."/>
            <person name="An Z."/>
            <person name="de Beer Z.W."/>
            <person name="De Vos L."/>
            <person name="Chen L."/>
            <person name="Duong T.A."/>
            <person name="Gao Y."/>
            <person name="Hammerbacher A."/>
            <person name="Kikkert J.R."/>
            <person name="Li Y."/>
            <person name="Li H."/>
            <person name="Li K."/>
            <person name="Li Q."/>
            <person name="Liu X."/>
            <person name="Ma X."/>
            <person name="Naidoo K."/>
            <person name="Pethybridge S.J."/>
            <person name="Sun J."/>
            <person name="Steenkamp E.T."/>
            <person name="van der Nest M.A."/>
            <person name="van Wyk S."/>
            <person name="Wingfield M.J."/>
            <person name="Xiong C."/>
            <person name="Yue Q."/>
            <person name="Zhang X."/>
        </authorList>
    </citation>
    <scope>NUCLEOTIDE SEQUENCE [LARGE SCALE GENOMIC DNA]</scope>
    <source>
        <strain evidence="2 3">BP6252</strain>
    </source>
</reference>
<accession>A0A3D8SRX7</accession>
<dbReference type="InterPro" id="IPR032675">
    <property type="entry name" value="LRR_dom_sf"/>
</dbReference>